<organism evidence="1">
    <name type="scientific">Escherichia coli</name>
    <dbReference type="NCBI Taxonomy" id="562"/>
    <lineage>
        <taxon>Bacteria</taxon>
        <taxon>Pseudomonadati</taxon>
        <taxon>Pseudomonadota</taxon>
        <taxon>Gammaproteobacteria</taxon>
        <taxon>Enterobacterales</taxon>
        <taxon>Enterobacteriaceae</taxon>
        <taxon>Escherichia</taxon>
    </lineage>
</organism>
<dbReference type="Pfam" id="PF06141">
    <property type="entry name" value="Phage_tail_U"/>
    <property type="match status" value="1"/>
</dbReference>
<dbReference type="EMBL" id="CP054563">
    <property type="protein sequence ID" value="QKQ33415.1"/>
    <property type="molecule type" value="Genomic_DNA"/>
</dbReference>
<name>A0A6N0IFA0_ECOLX</name>
<reference evidence="1" key="1">
    <citation type="submission" date="2020-05" db="EMBL/GenBank/DDBJ databases">
        <title>Title: F plasmids are the major carriers of antibiotic resistance genes in human-associated commensal E. coli.</title>
        <authorList>
            <person name="Stephens C."/>
            <person name="Arismendi T."/>
            <person name="Wright M."/>
            <person name="Hartman A."/>
            <person name="Gonzalez A."/>
            <person name="Gill M."/>
            <person name="Pandori M."/>
            <person name="Hess D."/>
        </authorList>
    </citation>
    <scope>NUCLEOTIDE SEQUENCE</scope>
    <source>
        <strain evidence="1">SCU-478</strain>
    </source>
</reference>
<dbReference type="InterPro" id="IPR038512">
    <property type="entry name" value="GpU-like_sf"/>
</dbReference>
<dbReference type="Gene3D" id="3.30.70.1700">
    <property type="entry name" value="Phage minor tail protein U"/>
    <property type="match status" value="1"/>
</dbReference>
<sequence>MNRHTKIRQAVLARLREECGECATFFDGLPAFIDAQELPAVAVWLSDARYTGKMTDEDDWQAVLHIAVFIRAQAPDSELDEWMENSIYPALRHIPALSGLIDTMTPRGFNYQRDDEMATWAMAEITYQIAYTN</sequence>
<accession>A0A6N0IFA0</accession>
<evidence type="ECO:0000313" key="1">
    <source>
        <dbReference type="EMBL" id="QKQ33415.1"/>
    </source>
</evidence>
<dbReference type="SUPFAM" id="SSF143749">
    <property type="entry name" value="Phage tail protein-like"/>
    <property type="match status" value="1"/>
</dbReference>
<gene>
    <name evidence="1" type="ORF">HPE44_01855</name>
</gene>
<proteinExistence type="predicted"/>
<dbReference type="AlphaFoldDB" id="A0A6N0IFA0"/>
<protein>
    <submittedName>
        <fullName evidence="1">Phage tail protein</fullName>
    </submittedName>
</protein>
<dbReference type="RefSeq" id="WP_087891570.1">
    <property type="nucleotide sequence ID" value="NZ_CP125923.1"/>
</dbReference>
<dbReference type="InterPro" id="IPR009312">
    <property type="entry name" value="Phage_lambda_GpU-like"/>
</dbReference>
<dbReference type="InterPro" id="IPR035934">
    <property type="entry name" value="Phage_tail_protein-like_sf"/>
</dbReference>